<sequence>MTKQPAQILTVTTWELLPAAIIGKFWLNYRLIYDVQENYAKNIRWNLPEASKFKKYIQQLLIRSIENLSKPWIDQYILAEYCYRAELPHFQPVTLLPNTFPGKEVNKSNIRIPRDKPIRFLITGTLTPVYGTIEGIYWFKSLIEYHSNVELIIFGHCPLKSFEHQLIEKTYNKKKIHLTLSQEPISYAEILEQYEQADLVMLPYHLIPSIAPKFPSKIYECMALKKPMLLPENDAWKQLIEPHQAGLCIDFQKFENIPNTIEAILSTEFYTTPHIPEALWSSSEPEFYQMIEGLEPLKKG</sequence>
<dbReference type="InterPro" id="IPR001296">
    <property type="entry name" value="Glyco_trans_1"/>
</dbReference>
<proteinExistence type="predicted"/>
<evidence type="ECO:0000259" key="1">
    <source>
        <dbReference type="Pfam" id="PF00534"/>
    </source>
</evidence>
<dbReference type="Gene3D" id="3.40.50.2000">
    <property type="entry name" value="Glycogen Phosphorylase B"/>
    <property type="match status" value="1"/>
</dbReference>
<evidence type="ECO:0000313" key="3">
    <source>
        <dbReference type="Proteomes" id="UP000642809"/>
    </source>
</evidence>
<dbReference type="RefSeq" id="WP_189579087.1">
    <property type="nucleotide sequence ID" value="NZ_BMYF01000003.1"/>
</dbReference>
<reference evidence="2" key="2">
    <citation type="submission" date="2020-09" db="EMBL/GenBank/DDBJ databases">
        <authorList>
            <person name="Sun Q."/>
            <person name="Kim S."/>
        </authorList>
    </citation>
    <scope>NUCLEOTIDE SEQUENCE</scope>
    <source>
        <strain evidence="2">KCTC 23224</strain>
    </source>
</reference>
<feature type="domain" description="Glycosyl transferase family 1" evidence="1">
    <location>
        <begin position="114"/>
        <end position="268"/>
    </location>
</feature>
<dbReference type="SUPFAM" id="SSF53756">
    <property type="entry name" value="UDP-Glycosyltransferase/glycogen phosphorylase"/>
    <property type="match status" value="1"/>
</dbReference>
<name>A0A8J3CWC9_9BACT</name>
<organism evidence="2 3">
    <name type="scientific">Mongoliitalea lutea</name>
    <dbReference type="NCBI Taxonomy" id="849756"/>
    <lineage>
        <taxon>Bacteria</taxon>
        <taxon>Pseudomonadati</taxon>
        <taxon>Bacteroidota</taxon>
        <taxon>Cytophagia</taxon>
        <taxon>Cytophagales</taxon>
        <taxon>Cyclobacteriaceae</taxon>
        <taxon>Mongoliitalea</taxon>
    </lineage>
</organism>
<keyword evidence="3" id="KW-1185">Reference proteome</keyword>
<protein>
    <recommendedName>
        <fullName evidence="1">Glycosyl transferase family 1 domain-containing protein</fullName>
    </recommendedName>
</protein>
<accession>A0A8J3CWC9</accession>
<comment type="caution">
    <text evidence="2">The sequence shown here is derived from an EMBL/GenBank/DDBJ whole genome shotgun (WGS) entry which is preliminary data.</text>
</comment>
<dbReference type="Proteomes" id="UP000642809">
    <property type="component" value="Unassembled WGS sequence"/>
</dbReference>
<dbReference type="AlphaFoldDB" id="A0A8J3CWC9"/>
<evidence type="ECO:0000313" key="2">
    <source>
        <dbReference type="EMBL" id="GHB28980.1"/>
    </source>
</evidence>
<gene>
    <name evidence="2" type="ORF">GCM10008106_07190</name>
</gene>
<dbReference type="EMBL" id="BMYF01000003">
    <property type="protein sequence ID" value="GHB28980.1"/>
    <property type="molecule type" value="Genomic_DNA"/>
</dbReference>
<reference evidence="2" key="1">
    <citation type="journal article" date="2014" name="Int. J. Syst. Evol. Microbiol.">
        <title>Complete genome sequence of Corynebacterium casei LMG S-19264T (=DSM 44701T), isolated from a smear-ripened cheese.</title>
        <authorList>
            <consortium name="US DOE Joint Genome Institute (JGI-PGF)"/>
            <person name="Walter F."/>
            <person name="Albersmeier A."/>
            <person name="Kalinowski J."/>
            <person name="Ruckert C."/>
        </authorList>
    </citation>
    <scope>NUCLEOTIDE SEQUENCE</scope>
    <source>
        <strain evidence="2">KCTC 23224</strain>
    </source>
</reference>
<dbReference type="GO" id="GO:0016757">
    <property type="term" value="F:glycosyltransferase activity"/>
    <property type="evidence" value="ECO:0007669"/>
    <property type="project" value="InterPro"/>
</dbReference>
<dbReference type="Pfam" id="PF00534">
    <property type="entry name" value="Glycos_transf_1"/>
    <property type="match status" value="1"/>
</dbReference>